<keyword evidence="4 8" id="KW-0274">FAD</keyword>
<protein>
    <recommendedName>
        <fullName evidence="8">Sulfhydryl oxidase</fullName>
        <ecNumber evidence="8">1.8.3.2</ecNumber>
    </recommendedName>
</protein>
<dbReference type="GO" id="GO:0034599">
    <property type="term" value="P:cellular response to oxidative stress"/>
    <property type="evidence" value="ECO:0007669"/>
    <property type="project" value="EnsemblFungi"/>
</dbReference>
<keyword evidence="6" id="KW-0496">Mitochondrion</keyword>
<dbReference type="PANTHER" id="PTHR12645:SF0">
    <property type="entry name" value="FAD-LINKED SULFHYDRYL OXIDASE ALR"/>
    <property type="match status" value="1"/>
</dbReference>
<keyword evidence="11" id="KW-1185">Reference proteome</keyword>
<dbReference type="GO" id="GO:0050660">
    <property type="term" value="F:flavin adenine dinucleotide binding"/>
    <property type="evidence" value="ECO:0007669"/>
    <property type="project" value="TreeGrafter"/>
</dbReference>
<gene>
    <name evidence="10" type="primary">NDAI0D03940</name>
    <name evidence="10" type="ordered locus">NDAI_0D03940</name>
</gene>
<dbReference type="EMBL" id="HE580270">
    <property type="protein sequence ID" value="CCD24708.1"/>
    <property type="molecule type" value="Genomic_DNA"/>
</dbReference>
<dbReference type="EC" id="1.8.3.2" evidence="8"/>
<dbReference type="Gene3D" id="1.20.120.310">
    <property type="entry name" value="ERV/ALR sulfhydryl oxidase domain"/>
    <property type="match status" value="1"/>
</dbReference>
<dbReference type="Pfam" id="PF04777">
    <property type="entry name" value="Evr1_Alr"/>
    <property type="match status" value="1"/>
</dbReference>
<dbReference type="SUPFAM" id="SSF69000">
    <property type="entry name" value="FAD-dependent thiol oxidase"/>
    <property type="match status" value="1"/>
</dbReference>
<dbReference type="KEGG" id="ndi:NDAI_0D03940"/>
<accession>G0WA97</accession>
<evidence type="ECO:0000256" key="3">
    <source>
        <dbReference type="ARBA" id="ARBA00022630"/>
    </source>
</evidence>
<dbReference type="STRING" id="1071378.G0WA97"/>
<dbReference type="AlphaFoldDB" id="G0WA97"/>
<dbReference type="GO" id="GO:0005758">
    <property type="term" value="C:mitochondrial intermembrane space"/>
    <property type="evidence" value="ECO:0007669"/>
    <property type="project" value="UniProtKB-SubCell"/>
</dbReference>
<evidence type="ECO:0000256" key="1">
    <source>
        <dbReference type="ARBA" id="ARBA00001974"/>
    </source>
</evidence>
<evidence type="ECO:0000256" key="5">
    <source>
        <dbReference type="ARBA" id="ARBA00023002"/>
    </source>
</evidence>
<dbReference type="PANTHER" id="PTHR12645">
    <property type="entry name" value="ALR/ERV"/>
    <property type="match status" value="1"/>
</dbReference>
<dbReference type="InterPro" id="IPR039799">
    <property type="entry name" value="ALR/ERV"/>
</dbReference>
<keyword evidence="5 8" id="KW-0560">Oxidoreductase</keyword>
<dbReference type="GO" id="GO:0016971">
    <property type="term" value="F:flavin-dependent sulfhydryl oxidase activity"/>
    <property type="evidence" value="ECO:0007669"/>
    <property type="project" value="EnsemblFungi"/>
</dbReference>
<dbReference type="OMA" id="PTFPCER"/>
<dbReference type="RefSeq" id="XP_003669951.1">
    <property type="nucleotide sequence ID" value="XM_003669903.1"/>
</dbReference>
<dbReference type="GO" id="GO:0160203">
    <property type="term" value="P:mitochondrial disulfide relay system"/>
    <property type="evidence" value="ECO:0007669"/>
    <property type="project" value="EnsemblFungi"/>
</dbReference>
<evidence type="ECO:0000256" key="4">
    <source>
        <dbReference type="ARBA" id="ARBA00022827"/>
    </source>
</evidence>
<comment type="catalytic activity">
    <reaction evidence="8">
        <text>2 R'C(R)SH + O2 = R'C(R)S-S(R)CR' + H2O2</text>
        <dbReference type="Rhea" id="RHEA:17357"/>
        <dbReference type="ChEBI" id="CHEBI:15379"/>
        <dbReference type="ChEBI" id="CHEBI:16240"/>
        <dbReference type="ChEBI" id="CHEBI:16520"/>
        <dbReference type="ChEBI" id="CHEBI:17412"/>
        <dbReference type="EC" id="1.8.3.2"/>
    </reaction>
</comment>
<dbReference type="InterPro" id="IPR017905">
    <property type="entry name" value="ERV/ALR_sulphydryl_oxidase"/>
</dbReference>
<sequence>MEKIPDGQHENIAEPAIKENVKFCLPCIAFKTFRQVGITISESVKTFMQDHEKVDPKSPPPSISLPINATVQTRQPIETDLIPGSRTYTREDPPDVQNLGASSWTFLHAMTAKYPGNPSDTQKMEMERFLTLFSHVYPCNWCAKDFEKFIQDNSPKVESREELGRWMCEAHNHVNGKLNKPKFNCDFWEKRWKDGWD</sequence>
<dbReference type="FunFam" id="1.20.120.310:FF:000003">
    <property type="entry name" value="Sulfhydryl oxidase"/>
    <property type="match status" value="1"/>
</dbReference>
<dbReference type="PROSITE" id="PS51324">
    <property type="entry name" value="ERV_ALR"/>
    <property type="match status" value="1"/>
</dbReference>
<keyword evidence="3 8" id="KW-0285">Flavoprotein</keyword>
<feature type="domain" description="ERV/ALR sulfhydryl oxidase" evidence="9">
    <location>
        <begin position="92"/>
        <end position="192"/>
    </location>
</feature>
<dbReference type="OrthoDB" id="17199at2759"/>
<organism evidence="10 11">
    <name type="scientific">Naumovozyma dairenensis (strain ATCC 10597 / BCRC 20456 / CBS 421 / NBRC 0211 / NRRL Y-12639)</name>
    <name type="common">Saccharomyces dairenensis</name>
    <dbReference type="NCBI Taxonomy" id="1071378"/>
    <lineage>
        <taxon>Eukaryota</taxon>
        <taxon>Fungi</taxon>
        <taxon>Dikarya</taxon>
        <taxon>Ascomycota</taxon>
        <taxon>Saccharomycotina</taxon>
        <taxon>Saccharomycetes</taxon>
        <taxon>Saccharomycetales</taxon>
        <taxon>Saccharomycetaceae</taxon>
        <taxon>Naumovozyma</taxon>
    </lineage>
</organism>
<evidence type="ECO:0000313" key="10">
    <source>
        <dbReference type="EMBL" id="CCD24708.1"/>
    </source>
</evidence>
<evidence type="ECO:0000256" key="8">
    <source>
        <dbReference type="RuleBase" id="RU371123"/>
    </source>
</evidence>
<proteinExistence type="predicted"/>
<dbReference type="GO" id="GO:0006879">
    <property type="term" value="P:intracellular iron ion homeostasis"/>
    <property type="evidence" value="ECO:0007669"/>
    <property type="project" value="EnsemblFungi"/>
</dbReference>
<evidence type="ECO:0000313" key="11">
    <source>
        <dbReference type="Proteomes" id="UP000000689"/>
    </source>
</evidence>
<comment type="subcellular location">
    <subcellularLocation>
        <location evidence="2">Mitochondrion intermembrane space</location>
    </subcellularLocation>
</comment>
<evidence type="ECO:0000256" key="2">
    <source>
        <dbReference type="ARBA" id="ARBA00004569"/>
    </source>
</evidence>
<dbReference type="InterPro" id="IPR036774">
    <property type="entry name" value="ERV/ALR_sulphydryl_oxid_sf"/>
</dbReference>
<evidence type="ECO:0000259" key="9">
    <source>
        <dbReference type="PROSITE" id="PS51324"/>
    </source>
</evidence>
<evidence type="ECO:0000256" key="6">
    <source>
        <dbReference type="ARBA" id="ARBA00023128"/>
    </source>
</evidence>
<keyword evidence="7" id="KW-1015">Disulfide bond</keyword>
<name>G0WA97_NAUDC</name>
<reference evidence="10 11" key="1">
    <citation type="journal article" date="2011" name="Proc. Natl. Acad. Sci. U.S.A.">
        <title>Evolutionary erosion of yeast sex chromosomes by mating-type switching accidents.</title>
        <authorList>
            <person name="Gordon J.L."/>
            <person name="Armisen D."/>
            <person name="Proux-Wera E."/>
            <person name="Oheigeartaigh S.S."/>
            <person name="Byrne K.P."/>
            <person name="Wolfe K.H."/>
        </authorList>
    </citation>
    <scope>NUCLEOTIDE SEQUENCE [LARGE SCALE GENOMIC DNA]</scope>
    <source>
        <strain evidence="11">ATCC 10597 / BCRC 20456 / CBS 421 / NBRC 0211 / NRRL Y-12639</strain>
    </source>
</reference>
<dbReference type="eggNOG" id="KOG3355">
    <property type="taxonomic scope" value="Eukaryota"/>
</dbReference>
<evidence type="ECO:0000256" key="7">
    <source>
        <dbReference type="ARBA" id="ARBA00023157"/>
    </source>
</evidence>
<dbReference type="HOGENOM" id="CLU_070631_1_0_1"/>
<dbReference type="Proteomes" id="UP000000689">
    <property type="component" value="Chromosome 4"/>
</dbReference>
<dbReference type="GeneID" id="11495008"/>
<comment type="cofactor">
    <cofactor evidence="1 8">
        <name>FAD</name>
        <dbReference type="ChEBI" id="CHEBI:57692"/>
    </cofactor>
</comment>